<gene>
    <name evidence="2" type="ORF">FNV43_RR15424</name>
</gene>
<name>A0A8K0E913_9ROSA</name>
<protein>
    <submittedName>
        <fullName evidence="2">Uncharacterized protein</fullName>
    </submittedName>
</protein>
<organism evidence="2 3">
    <name type="scientific">Rhamnella rubrinervis</name>
    <dbReference type="NCBI Taxonomy" id="2594499"/>
    <lineage>
        <taxon>Eukaryota</taxon>
        <taxon>Viridiplantae</taxon>
        <taxon>Streptophyta</taxon>
        <taxon>Embryophyta</taxon>
        <taxon>Tracheophyta</taxon>
        <taxon>Spermatophyta</taxon>
        <taxon>Magnoliopsida</taxon>
        <taxon>eudicotyledons</taxon>
        <taxon>Gunneridae</taxon>
        <taxon>Pentapetalae</taxon>
        <taxon>rosids</taxon>
        <taxon>fabids</taxon>
        <taxon>Rosales</taxon>
        <taxon>Rhamnaceae</taxon>
        <taxon>rhamnoid group</taxon>
        <taxon>Rhamneae</taxon>
        <taxon>Rhamnella</taxon>
    </lineage>
</organism>
<keyword evidence="3" id="KW-1185">Reference proteome</keyword>
<feature type="compositionally biased region" description="Acidic residues" evidence="1">
    <location>
        <begin position="96"/>
        <end position="107"/>
    </location>
</feature>
<dbReference type="PANTHER" id="PTHR35741:SF1">
    <property type="entry name" value="FACTOR CWC22-LIKE PROTEIN, PUTATIVE (DUF3245)-RELATED"/>
    <property type="match status" value="1"/>
</dbReference>
<evidence type="ECO:0000313" key="2">
    <source>
        <dbReference type="EMBL" id="KAF3441510.1"/>
    </source>
</evidence>
<sequence length="133" mass="14687">MCSTEIPHKNCPSKIVKLNNALNLAEKWVNNMSQASLEEPTGVEGRPSRLGLGAKVCRQSKVGPLNSPLEKKLYAKLSARSKNAEKSSPAMKDGCDNNDDDDNEDEDSRTSVCCSCGEQEKQRRSQRLANYSR</sequence>
<accession>A0A8K0E913</accession>
<dbReference type="AlphaFoldDB" id="A0A8K0E913"/>
<dbReference type="PANTHER" id="PTHR35741">
    <property type="entry name" value="FACTOR CWC22-LIKE PROTEIN, PUTATIVE (DUF3245)-RELATED"/>
    <property type="match status" value="1"/>
</dbReference>
<dbReference type="EMBL" id="VOIH02000007">
    <property type="protein sequence ID" value="KAF3441510.1"/>
    <property type="molecule type" value="Genomic_DNA"/>
</dbReference>
<dbReference type="Proteomes" id="UP000796880">
    <property type="component" value="Unassembled WGS sequence"/>
</dbReference>
<dbReference type="OrthoDB" id="1908779at2759"/>
<feature type="region of interest" description="Disordered" evidence="1">
    <location>
        <begin position="79"/>
        <end position="133"/>
    </location>
</feature>
<evidence type="ECO:0000256" key="1">
    <source>
        <dbReference type="SAM" id="MobiDB-lite"/>
    </source>
</evidence>
<evidence type="ECO:0000313" key="3">
    <source>
        <dbReference type="Proteomes" id="UP000796880"/>
    </source>
</evidence>
<proteinExistence type="predicted"/>
<reference evidence="2" key="1">
    <citation type="submission" date="2020-03" db="EMBL/GenBank/DDBJ databases">
        <title>A high-quality chromosome-level genome assembly of a woody plant with both climbing and erect habits, Rhamnella rubrinervis.</title>
        <authorList>
            <person name="Lu Z."/>
            <person name="Yang Y."/>
            <person name="Zhu X."/>
            <person name="Sun Y."/>
        </authorList>
    </citation>
    <scope>NUCLEOTIDE SEQUENCE</scope>
    <source>
        <strain evidence="2">BYM</strain>
        <tissue evidence="2">Leaf</tissue>
    </source>
</reference>
<comment type="caution">
    <text evidence="2">The sequence shown here is derived from an EMBL/GenBank/DDBJ whole genome shotgun (WGS) entry which is preliminary data.</text>
</comment>